<dbReference type="Pfam" id="PF00482">
    <property type="entry name" value="T2SSF"/>
    <property type="match status" value="1"/>
</dbReference>
<dbReference type="RefSeq" id="WP_129186164.1">
    <property type="nucleotide sequence ID" value="NZ_CP035493.1"/>
</dbReference>
<evidence type="ECO:0000313" key="8">
    <source>
        <dbReference type="EMBL" id="QAY68762.1"/>
    </source>
</evidence>
<proteinExistence type="predicted"/>
<feature type="transmembrane region" description="Helical" evidence="6">
    <location>
        <begin position="6"/>
        <end position="30"/>
    </location>
</feature>
<dbReference type="Proteomes" id="UP000292118">
    <property type="component" value="Chromosome"/>
</dbReference>
<dbReference type="PANTHER" id="PTHR35007:SF3">
    <property type="entry name" value="POSSIBLE CONSERVED ALANINE RICH MEMBRANE PROTEIN"/>
    <property type="match status" value="1"/>
</dbReference>
<feature type="transmembrane region" description="Helical" evidence="6">
    <location>
        <begin position="75"/>
        <end position="94"/>
    </location>
</feature>
<evidence type="ECO:0000259" key="7">
    <source>
        <dbReference type="Pfam" id="PF00482"/>
    </source>
</evidence>
<evidence type="ECO:0000313" key="9">
    <source>
        <dbReference type="Proteomes" id="UP000292118"/>
    </source>
</evidence>
<dbReference type="OrthoDB" id="5243396at2"/>
<dbReference type="EMBL" id="CP035493">
    <property type="protein sequence ID" value="QAY68762.1"/>
    <property type="molecule type" value="Genomic_DNA"/>
</dbReference>
<dbReference type="InterPro" id="IPR042094">
    <property type="entry name" value="T2SS_GspF_sf"/>
</dbReference>
<protein>
    <recommendedName>
        <fullName evidence="7">Type II secretion system protein GspF domain-containing protein</fullName>
    </recommendedName>
</protein>
<evidence type="ECO:0000256" key="3">
    <source>
        <dbReference type="ARBA" id="ARBA00022692"/>
    </source>
</evidence>
<organism evidence="8 9">
    <name type="scientific">Xylanimonas protaetiae</name>
    <dbReference type="NCBI Taxonomy" id="2509457"/>
    <lineage>
        <taxon>Bacteria</taxon>
        <taxon>Bacillati</taxon>
        <taxon>Actinomycetota</taxon>
        <taxon>Actinomycetes</taxon>
        <taxon>Micrococcales</taxon>
        <taxon>Promicromonosporaceae</taxon>
        <taxon>Xylanimonas</taxon>
    </lineage>
</organism>
<keyword evidence="3 6" id="KW-0812">Transmembrane</keyword>
<dbReference type="KEGG" id="xya:ET471_00790"/>
<dbReference type="AlphaFoldDB" id="A0A4P6EZZ7"/>
<evidence type="ECO:0000256" key="2">
    <source>
        <dbReference type="ARBA" id="ARBA00022475"/>
    </source>
</evidence>
<evidence type="ECO:0000256" key="1">
    <source>
        <dbReference type="ARBA" id="ARBA00004651"/>
    </source>
</evidence>
<reference evidence="8 9" key="1">
    <citation type="submission" date="2019-01" db="EMBL/GenBank/DDBJ databases">
        <title>Genome sequencing of strain FW10M-9.</title>
        <authorList>
            <person name="Heo J."/>
            <person name="Kim S.-J."/>
            <person name="Kim J.-S."/>
            <person name="Hong S.-B."/>
            <person name="Kwon S.-W."/>
        </authorList>
    </citation>
    <scope>NUCLEOTIDE SEQUENCE [LARGE SCALE GENOMIC DNA]</scope>
    <source>
        <strain evidence="8 9">FW10M-9</strain>
    </source>
</reference>
<dbReference type="GO" id="GO:0005886">
    <property type="term" value="C:plasma membrane"/>
    <property type="evidence" value="ECO:0007669"/>
    <property type="project" value="UniProtKB-SubCell"/>
</dbReference>
<evidence type="ECO:0000256" key="4">
    <source>
        <dbReference type="ARBA" id="ARBA00022989"/>
    </source>
</evidence>
<comment type="subcellular location">
    <subcellularLocation>
        <location evidence="1">Cell membrane</location>
        <topology evidence="1">Multi-pass membrane protein</topology>
    </subcellularLocation>
</comment>
<feature type="transmembrane region" description="Helical" evidence="6">
    <location>
        <begin position="250"/>
        <end position="270"/>
    </location>
</feature>
<feature type="domain" description="Type II secretion system protein GspF" evidence="7">
    <location>
        <begin position="111"/>
        <end position="237"/>
    </location>
</feature>
<keyword evidence="9" id="KW-1185">Reference proteome</keyword>
<gene>
    <name evidence="8" type="ORF">ET471_00790</name>
</gene>
<dbReference type="PANTHER" id="PTHR35007">
    <property type="entry name" value="INTEGRAL MEMBRANE PROTEIN-RELATED"/>
    <property type="match status" value="1"/>
</dbReference>
<feature type="transmembrane region" description="Helical" evidence="6">
    <location>
        <begin position="225"/>
        <end position="244"/>
    </location>
</feature>
<feature type="transmembrane region" description="Helical" evidence="6">
    <location>
        <begin position="51"/>
        <end position="69"/>
    </location>
</feature>
<dbReference type="Gene3D" id="1.20.81.30">
    <property type="entry name" value="Type II secretion system (T2SS), domain F"/>
    <property type="match status" value="1"/>
</dbReference>
<keyword evidence="4 6" id="KW-1133">Transmembrane helix</keyword>
<keyword evidence="5 6" id="KW-0472">Membrane</keyword>
<accession>A0A4P6EZZ7</accession>
<keyword evidence="2" id="KW-1003">Cell membrane</keyword>
<dbReference type="InterPro" id="IPR018076">
    <property type="entry name" value="T2SS_GspF_dom"/>
</dbReference>
<name>A0A4P6EZZ7_9MICO</name>
<sequence>MPGHLAGYVAAGLLVAGGLTLGVLALTGQLDQAAAPRPPSRRSPLGRLRRVARRTWGLLGVSVVAGIAAWQVTGWVIAVVAVPLAALGLPWLLSSQGAQATIARLEALEDWTRSLAGVLHVGIGLEEALAASARSAPATIAPEVHRLVARLRARWNTEEAIRAFADDLDDATGDLVAANLILAVRRRGHGLSTVLEALAASVADDVRNRRQIEADRAKPRTTARWVTIISAAMIAFLAISGDYVRPYATPLGQVVLVALLSAYVGCLVWLKKTAAGRPAPRILGRQAGSRS</sequence>
<evidence type="ECO:0000256" key="6">
    <source>
        <dbReference type="SAM" id="Phobius"/>
    </source>
</evidence>
<evidence type="ECO:0000256" key="5">
    <source>
        <dbReference type="ARBA" id="ARBA00023136"/>
    </source>
</evidence>